<dbReference type="InterPro" id="IPR029063">
    <property type="entry name" value="SAM-dependent_MTases_sf"/>
</dbReference>
<accession>A0A2W5FTH1</accession>
<evidence type="ECO:0008006" key="3">
    <source>
        <dbReference type="Google" id="ProtNLM"/>
    </source>
</evidence>
<proteinExistence type="predicted"/>
<dbReference type="EMBL" id="QFOT01000007">
    <property type="protein sequence ID" value="PZP57117.1"/>
    <property type="molecule type" value="Genomic_DNA"/>
</dbReference>
<dbReference type="Proteomes" id="UP000249739">
    <property type="component" value="Unassembled WGS sequence"/>
</dbReference>
<dbReference type="Gene3D" id="3.40.50.150">
    <property type="entry name" value="Vaccinia Virus protein VP39"/>
    <property type="match status" value="1"/>
</dbReference>
<dbReference type="SUPFAM" id="SSF53335">
    <property type="entry name" value="S-adenosyl-L-methionine-dependent methyltransferases"/>
    <property type="match status" value="1"/>
</dbReference>
<organism evidence="1 2">
    <name type="scientific">Micavibrio aeruginosavorus</name>
    <dbReference type="NCBI Taxonomy" id="349221"/>
    <lineage>
        <taxon>Bacteria</taxon>
        <taxon>Pseudomonadati</taxon>
        <taxon>Bdellovibrionota</taxon>
        <taxon>Bdellovibrionia</taxon>
        <taxon>Bdellovibrionales</taxon>
        <taxon>Pseudobdellovibrionaceae</taxon>
        <taxon>Micavibrio</taxon>
    </lineage>
</organism>
<evidence type="ECO:0000313" key="1">
    <source>
        <dbReference type="EMBL" id="PZP57117.1"/>
    </source>
</evidence>
<comment type="caution">
    <text evidence="1">The sequence shown here is derived from an EMBL/GenBank/DDBJ whole genome shotgun (WGS) entry which is preliminary data.</text>
</comment>
<dbReference type="AlphaFoldDB" id="A0A2W5FTH1"/>
<dbReference type="Pfam" id="PF13578">
    <property type="entry name" value="Methyltransf_24"/>
    <property type="match status" value="1"/>
</dbReference>
<evidence type="ECO:0000313" key="2">
    <source>
        <dbReference type="Proteomes" id="UP000249739"/>
    </source>
</evidence>
<sequence>MAQASLKSLQNIVQSALNPSKAAVMATKLGRRFMDQKGSLSDAAYKNWLEANAVDMDAYLKRFDLTLVSEAREFTQNLSVTADAVLSKIPHDLGGGGGVPFLYLVTRLRQPTVIVETGVAAGFSSATFLSALEKNGKGHLYSSDFPYFRLKNPEQYVGVVVDRNLKERWSLLLEGDDSNLPVILARASRIDIFHYDSDKSYKGRSRAMRLVTPRLAPDALIIMDDIQDNCHFHDLLAQHKGKPWQVISYNGKYIGLIGQI</sequence>
<name>A0A2W5FTH1_9BACT</name>
<reference evidence="1 2" key="1">
    <citation type="submission" date="2017-08" db="EMBL/GenBank/DDBJ databases">
        <title>Infants hospitalized years apart are colonized by the same room-sourced microbial strains.</title>
        <authorList>
            <person name="Brooks B."/>
            <person name="Olm M.R."/>
            <person name="Firek B.A."/>
            <person name="Baker R."/>
            <person name="Thomas B.C."/>
            <person name="Morowitz M.J."/>
            <person name="Banfield J.F."/>
        </authorList>
    </citation>
    <scope>NUCLEOTIDE SEQUENCE [LARGE SCALE GENOMIC DNA]</scope>
    <source>
        <strain evidence="1">S2_006_000_R2_64</strain>
    </source>
</reference>
<protein>
    <recommendedName>
        <fullName evidence="3">Class I SAM-dependent methyltransferase</fullName>
    </recommendedName>
</protein>
<gene>
    <name evidence="1" type="ORF">DI586_01445</name>
</gene>